<dbReference type="Pfam" id="PF08240">
    <property type="entry name" value="ADH_N"/>
    <property type="match status" value="1"/>
</dbReference>
<organism evidence="8 10">
    <name type="scientific">Aquamicrobium defluvii</name>
    <dbReference type="NCBI Taxonomy" id="69279"/>
    <lineage>
        <taxon>Bacteria</taxon>
        <taxon>Pseudomonadati</taxon>
        <taxon>Pseudomonadota</taxon>
        <taxon>Alphaproteobacteria</taxon>
        <taxon>Hyphomicrobiales</taxon>
        <taxon>Phyllobacteriaceae</taxon>
        <taxon>Aquamicrobium</taxon>
    </lineage>
</organism>
<evidence type="ECO:0000256" key="6">
    <source>
        <dbReference type="ARBA" id="ARBA00022990"/>
    </source>
</evidence>
<comment type="subunit">
    <text evidence="2">Homotetramer.</text>
</comment>
<dbReference type="InterPro" id="IPR011032">
    <property type="entry name" value="GroES-like_sf"/>
</dbReference>
<dbReference type="InterPro" id="IPR036291">
    <property type="entry name" value="NAD(P)-bd_dom_sf"/>
</dbReference>
<dbReference type="GO" id="GO:0008270">
    <property type="term" value="F:zinc ion binding"/>
    <property type="evidence" value="ECO:0007669"/>
    <property type="project" value="InterPro"/>
</dbReference>
<dbReference type="Gene3D" id="3.90.180.10">
    <property type="entry name" value="Medium-chain alcohol dehydrogenases, catalytic domain"/>
    <property type="match status" value="1"/>
</dbReference>
<dbReference type="HOGENOM" id="CLU_026673_3_4_5"/>
<evidence type="ECO:0000256" key="2">
    <source>
        <dbReference type="ARBA" id="ARBA00011881"/>
    </source>
</evidence>
<evidence type="ECO:0000259" key="7">
    <source>
        <dbReference type="SMART" id="SM00829"/>
    </source>
</evidence>
<evidence type="ECO:0000256" key="4">
    <source>
        <dbReference type="ARBA" id="ARBA00022857"/>
    </source>
</evidence>
<comment type="subcellular location">
    <subcellularLocation>
        <location evidence="1">Cytoplasm</location>
    </subcellularLocation>
</comment>
<keyword evidence="3" id="KW-0963">Cytoplasm</keyword>
<dbReference type="AlphaFoldDB" id="A0A011TRM0"/>
<dbReference type="SUPFAM" id="SSF50129">
    <property type="entry name" value="GroES-like"/>
    <property type="match status" value="1"/>
</dbReference>
<evidence type="ECO:0000313" key="8">
    <source>
        <dbReference type="EMBL" id="EXL06747.1"/>
    </source>
</evidence>
<dbReference type="RefSeq" id="WP_035026922.1">
    <property type="nucleotide sequence ID" value="NZ_KK073888.1"/>
</dbReference>
<dbReference type="Gene3D" id="3.40.50.720">
    <property type="entry name" value="NAD(P)-binding Rossmann-like Domain"/>
    <property type="match status" value="1"/>
</dbReference>
<sequence>MTEMTKPPLPQTMAAVLLTGHGGLGKLVYRTDVPVPKPAPGEVLVKVTACGMNNTDVWVREGAYGTEEDAAAVSTWRRQGNTLTFPRIQGADTVGTIVATGEGVPSHRIGERVMVDFSIYNRDDDSLADIDYMGHGRDGGYAEYQAVPAENAHAVDTDLTDIELATFCCAYLTGEHMLERAGLKQGERVLVTGASGGVGSGIVQLARARGAIPYAVAGKGKEQAILDIGAEKVVTRGVADLPEAVAEATGGRPIDVVADLVGGPMFNDLLRILRPEGRYTTAGAIAGPVVQLDLRTMYLKQLQLHGSSQGTRKDFRRLVRYIEEGKIRPLVGGVYRLSDFHRAQSDFMKKAFVGKLVVVPDAVHTPDGIAKD</sequence>
<dbReference type="STRING" id="69279.BG36_05215"/>
<evidence type="ECO:0000256" key="5">
    <source>
        <dbReference type="ARBA" id="ARBA00022884"/>
    </source>
</evidence>
<reference evidence="8 10" key="1">
    <citation type="submission" date="2014-02" db="EMBL/GenBank/DDBJ databases">
        <title>Aquamicrobium defluvii Genome sequencing.</title>
        <authorList>
            <person name="Wang X."/>
        </authorList>
    </citation>
    <scope>NUCLEOTIDE SEQUENCE [LARGE SCALE GENOMIC DNA]</scope>
    <source>
        <strain evidence="8 10">W13Z1</strain>
    </source>
</reference>
<feature type="domain" description="Enoyl reductase (ER)" evidence="7">
    <location>
        <begin position="22"/>
        <end position="358"/>
    </location>
</feature>
<dbReference type="Proteomes" id="UP000294958">
    <property type="component" value="Unassembled WGS sequence"/>
</dbReference>
<comment type="caution">
    <text evidence="8">The sequence shown here is derived from an EMBL/GenBank/DDBJ whole genome shotgun (WGS) entry which is preliminary data.</text>
</comment>
<dbReference type="GO" id="GO:0003723">
    <property type="term" value="F:RNA binding"/>
    <property type="evidence" value="ECO:0007669"/>
    <property type="project" value="UniProtKB-KW"/>
</dbReference>
<reference evidence="9 11" key="2">
    <citation type="submission" date="2019-03" db="EMBL/GenBank/DDBJ databases">
        <title>Genomic Encyclopedia of Type Strains, Phase IV (KMG-IV): sequencing the most valuable type-strain genomes for metagenomic binning, comparative biology and taxonomic classification.</title>
        <authorList>
            <person name="Goeker M."/>
        </authorList>
    </citation>
    <scope>NUCLEOTIDE SEQUENCE [LARGE SCALE GENOMIC DNA]</scope>
    <source>
        <strain evidence="9 11">DSM 11603</strain>
    </source>
</reference>
<dbReference type="InterPro" id="IPR002364">
    <property type="entry name" value="Quin_OxRdtase/zeta-crystal_CS"/>
</dbReference>
<evidence type="ECO:0000313" key="9">
    <source>
        <dbReference type="EMBL" id="TDR35945.1"/>
    </source>
</evidence>
<keyword evidence="6" id="KW-0007">Acetylation</keyword>
<protein>
    <submittedName>
        <fullName evidence="8 9">Zn-dependent oxidoreductase</fullName>
    </submittedName>
</protein>
<keyword evidence="11" id="KW-1185">Reference proteome</keyword>
<dbReference type="PATRIC" id="fig|69279.3.peg.2432"/>
<dbReference type="InterPro" id="IPR020843">
    <property type="entry name" value="ER"/>
</dbReference>
<dbReference type="InterPro" id="IPR013154">
    <property type="entry name" value="ADH-like_N"/>
</dbReference>
<dbReference type="PANTHER" id="PTHR44154:SF1">
    <property type="entry name" value="QUINONE OXIDOREDUCTASE"/>
    <property type="match status" value="1"/>
</dbReference>
<dbReference type="eggNOG" id="COG0604">
    <property type="taxonomic scope" value="Bacteria"/>
</dbReference>
<evidence type="ECO:0000256" key="3">
    <source>
        <dbReference type="ARBA" id="ARBA00022490"/>
    </source>
</evidence>
<dbReference type="SUPFAM" id="SSF51735">
    <property type="entry name" value="NAD(P)-binding Rossmann-fold domains"/>
    <property type="match status" value="1"/>
</dbReference>
<dbReference type="Proteomes" id="UP000019849">
    <property type="component" value="Unassembled WGS sequence"/>
</dbReference>
<dbReference type="GO" id="GO:0005737">
    <property type="term" value="C:cytoplasm"/>
    <property type="evidence" value="ECO:0007669"/>
    <property type="project" value="UniProtKB-SubCell"/>
</dbReference>
<dbReference type="CDD" id="cd08274">
    <property type="entry name" value="MDR9"/>
    <property type="match status" value="1"/>
</dbReference>
<evidence type="ECO:0000256" key="1">
    <source>
        <dbReference type="ARBA" id="ARBA00004496"/>
    </source>
</evidence>
<dbReference type="EMBL" id="JENY01000015">
    <property type="protein sequence ID" value="EXL06747.1"/>
    <property type="molecule type" value="Genomic_DNA"/>
</dbReference>
<dbReference type="SMART" id="SM00829">
    <property type="entry name" value="PKS_ER"/>
    <property type="match status" value="1"/>
</dbReference>
<dbReference type="OrthoDB" id="9788224at2"/>
<gene>
    <name evidence="8" type="ORF">BG36_05215</name>
    <name evidence="9" type="ORF">DES43_107113</name>
</gene>
<dbReference type="InterPro" id="IPR051603">
    <property type="entry name" value="Zinc-ADH_QOR/CCCR"/>
</dbReference>
<proteinExistence type="predicted"/>
<accession>A0A011TRM0</accession>
<keyword evidence="5" id="KW-0694">RNA-binding</keyword>
<dbReference type="EMBL" id="SNZF01000007">
    <property type="protein sequence ID" value="TDR35945.1"/>
    <property type="molecule type" value="Genomic_DNA"/>
</dbReference>
<dbReference type="GO" id="GO:0016491">
    <property type="term" value="F:oxidoreductase activity"/>
    <property type="evidence" value="ECO:0007669"/>
    <property type="project" value="InterPro"/>
</dbReference>
<dbReference type="PROSITE" id="PS01162">
    <property type="entry name" value="QOR_ZETA_CRYSTAL"/>
    <property type="match status" value="1"/>
</dbReference>
<keyword evidence="4" id="KW-0521">NADP</keyword>
<name>A0A011TRM0_9HYPH</name>
<dbReference type="InterPro" id="IPR013149">
    <property type="entry name" value="ADH-like_C"/>
</dbReference>
<evidence type="ECO:0000313" key="11">
    <source>
        <dbReference type="Proteomes" id="UP000294958"/>
    </source>
</evidence>
<evidence type="ECO:0000313" key="10">
    <source>
        <dbReference type="Proteomes" id="UP000019849"/>
    </source>
</evidence>
<dbReference type="PANTHER" id="PTHR44154">
    <property type="entry name" value="QUINONE OXIDOREDUCTASE"/>
    <property type="match status" value="1"/>
</dbReference>
<dbReference type="Pfam" id="PF00107">
    <property type="entry name" value="ADH_zinc_N"/>
    <property type="match status" value="1"/>
</dbReference>